<evidence type="ECO:0000256" key="6">
    <source>
        <dbReference type="ARBA" id="ARBA00022777"/>
    </source>
</evidence>
<evidence type="ECO:0000256" key="5">
    <source>
        <dbReference type="ARBA" id="ARBA00022741"/>
    </source>
</evidence>
<dbReference type="PANTHER" id="PTHR19443:SF16">
    <property type="entry name" value="HEXOKINASE TYPE 1-RELATED"/>
    <property type="match status" value="1"/>
</dbReference>
<comment type="similarity">
    <text evidence="3 11">Belongs to the hexokinase family.</text>
</comment>
<dbReference type="GO" id="GO:0019158">
    <property type="term" value="F:mannokinase activity"/>
    <property type="evidence" value="ECO:0007669"/>
    <property type="project" value="TreeGrafter"/>
</dbReference>
<evidence type="ECO:0000256" key="2">
    <source>
        <dbReference type="ARBA" id="ARBA00005028"/>
    </source>
</evidence>
<dbReference type="Gene3D" id="3.30.420.40">
    <property type="match status" value="1"/>
</dbReference>
<dbReference type="PROSITE" id="PS00378">
    <property type="entry name" value="HEXOKINASE_1"/>
    <property type="match status" value="1"/>
</dbReference>
<dbReference type="FunFam" id="3.40.367.20:FF:000004">
    <property type="entry name" value="Phosphotransferase"/>
    <property type="match status" value="1"/>
</dbReference>
<dbReference type="PANTHER" id="PTHR19443">
    <property type="entry name" value="HEXOKINASE"/>
    <property type="match status" value="1"/>
</dbReference>
<dbReference type="GO" id="GO:0006096">
    <property type="term" value="P:glycolytic process"/>
    <property type="evidence" value="ECO:0007669"/>
    <property type="project" value="UniProtKB-UniPathway"/>
</dbReference>
<comment type="pathway">
    <text evidence="2">Carbohydrate metabolism; hexose metabolism.</text>
</comment>
<evidence type="ECO:0000256" key="11">
    <source>
        <dbReference type="RuleBase" id="RU362007"/>
    </source>
</evidence>
<dbReference type="Gene3D" id="1.10.287.1250">
    <property type="match status" value="1"/>
</dbReference>
<dbReference type="GO" id="GO:0004340">
    <property type="term" value="F:glucokinase activity"/>
    <property type="evidence" value="ECO:0007669"/>
    <property type="project" value="TreeGrafter"/>
</dbReference>
<protein>
    <recommendedName>
        <fullName evidence="11">Phosphotransferase</fullName>
        <ecNumber evidence="11">2.7.1.-</ecNumber>
    </recommendedName>
</protein>
<feature type="domain" description="Hexokinase N-terminal" evidence="12">
    <location>
        <begin position="43"/>
        <end position="239"/>
    </location>
</feature>
<dbReference type="AlphaFoldDB" id="A0A2G8SKI7"/>
<keyword evidence="5 11" id="KW-0547">Nucleotide-binding</keyword>
<evidence type="ECO:0000259" key="12">
    <source>
        <dbReference type="Pfam" id="PF00349"/>
    </source>
</evidence>
<comment type="caution">
    <text evidence="14">The sequence shown here is derived from an EMBL/GenBank/DDBJ whole genome shotgun (WGS) entry which is preliminary data.</text>
</comment>
<dbReference type="InterPro" id="IPR022673">
    <property type="entry name" value="Hexokinase_C"/>
</dbReference>
<keyword evidence="8 11" id="KW-0324">Glycolysis</keyword>
<gene>
    <name evidence="14" type="ORF">GSI_03047</name>
</gene>
<dbReference type="PRINTS" id="PR00475">
    <property type="entry name" value="HEXOKINASE"/>
</dbReference>
<dbReference type="SUPFAM" id="SSF53067">
    <property type="entry name" value="Actin-like ATPase domain"/>
    <property type="match status" value="2"/>
</dbReference>
<comment type="pathway">
    <text evidence="1">Carbohydrate degradation; glycolysis; D-glyceraldehyde 3-phosphate and glycerone phosphate from D-glucose: step 1/4.</text>
</comment>
<evidence type="ECO:0000256" key="4">
    <source>
        <dbReference type="ARBA" id="ARBA00022679"/>
    </source>
</evidence>
<keyword evidence="4 11" id="KW-0808">Transferase</keyword>
<dbReference type="GO" id="GO:0005524">
    <property type="term" value="F:ATP binding"/>
    <property type="evidence" value="ECO:0007669"/>
    <property type="project" value="UniProtKB-UniRule"/>
</dbReference>
<keyword evidence="7 11" id="KW-0067">ATP-binding</keyword>
<dbReference type="PROSITE" id="PS51748">
    <property type="entry name" value="HEXOKINASE_2"/>
    <property type="match status" value="1"/>
</dbReference>
<dbReference type="GO" id="GO:0001678">
    <property type="term" value="P:intracellular glucose homeostasis"/>
    <property type="evidence" value="ECO:0007669"/>
    <property type="project" value="InterPro"/>
</dbReference>
<evidence type="ECO:0000313" key="14">
    <source>
        <dbReference type="EMBL" id="PIL34272.1"/>
    </source>
</evidence>
<dbReference type="GO" id="GO:0006013">
    <property type="term" value="P:mannose metabolic process"/>
    <property type="evidence" value="ECO:0007669"/>
    <property type="project" value="TreeGrafter"/>
</dbReference>
<evidence type="ECO:0000313" key="15">
    <source>
        <dbReference type="Proteomes" id="UP000230002"/>
    </source>
</evidence>
<dbReference type="GO" id="GO:0005739">
    <property type="term" value="C:mitochondrion"/>
    <property type="evidence" value="ECO:0007669"/>
    <property type="project" value="TreeGrafter"/>
</dbReference>
<dbReference type="InterPro" id="IPR022672">
    <property type="entry name" value="Hexokinase_N"/>
</dbReference>
<dbReference type="STRING" id="1077348.A0A2G8SKI7"/>
<dbReference type="OrthoDB" id="419537at2759"/>
<dbReference type="Pfam" id="PF03727">
    <property type="entry name" value="Hexokinase_2"/>
    <property type="match status" value="1"/>
</dbReference>
<dbReference type="InterPro" id="IPR043129">
    <property type="entry name" value="ATPase_NBD"/>
</dbReference>
<evidence type="ECO:0000256" key="7">
    <source>
        <dbReference type="ARBA" id="ARBA00022840"/>
    </source>
</evidence>
<evidence type="ECO:0000256" key="10">
    <source>
        <dbReference type="ARBA" id="ARBA00047905"/>
    </source>
</evidence>
<organism evidence="14 15">
    <name type="scientific">Ganoderma sinense ZZ0214-1</name>
    <dbReference type="NCBI Taxonomy" id="1077348"/>
    <lineage>
        <taxon>Eukaryota</taxon>
        <taxon>Fungi</taxon>
        <taxon>Dikarya</taxon>
        <taxon>Basidiomycota</taxon>
        <taxon>Agaricomycotina</taxon>
        <taxon>Agaricomycetes</taxon>
        <taxon>Polyporales</taxon>
        <taxon>Polyporaceae</taxon>
        <taxon>Ganoderma</taxon>
    </lineage>
</organism>
<dbReference type="Proteomes" id="UP000230002">
    <property type="component" value="Unassembled WGS sequence"/>
</dbReference>
<evidence type="ECO:0000256" key="8">
    <source>
        <dbReference type="ARBA" id="ARBA00023152"/>
    </source>
</evidence>
<dbReference type="FunFam" id="3.30.420.40:FF:000156">
    <property type="entry name" value="Phosphotransferase"/>
    <property type="match status" value="1"/>
</dbReference>
<dbReference type="GO" id="GO:0006006">
    <property type="term" value="P:glucose metabolic process"/>
    <property type="evidence" value="ECO:0007669"/>
    <property type="project" value="TreeGrafter"/>
</dbReference>
<feature type="domain" description="Hexokinase C-terminal" evidence="13">
    <location>
        <begin position="245"/>
        <end position="483"/>
    </location>
</feature>
<proteinExistence type="inferred from homology"/>
<dbReference type="EMBL" id="AYKW01000005">
    <property type="protein sequence ID" value="PIL34272.1"/>
    <property type="molecule type" value="Genomic_DNA"/>
</dbReference>
<reference evidence="14 15" key="1">
    <citation type="journal article" date="2015" name="Sci. Rep.">
        <title>Chromosome-level genome map provides insights into diverse defense mechanisms in the medicinal fungus Ganoderma sinense.</title>
        <authorList>
            <person name="Zhu Y."/>
            <person name="Xu J."/>
            <person name="Sun C."/>
            <person name="Zhou S."/>
            <person name="Xu H."/>
            <person name="Nelson D.R."/>
            <person name="Qian J."/>
            <person name="Song J."/>
            <person name="Luo H."/>
            <person name="Xiang L."/>
            <person name="Li Y."/>
            <person name="Xu Z."/>
            <person name="Ji A."/>
            <person name="Wang L."/>
            <person name="Lu S."/>
            <person name="Hayward A."/>
            <person name="Sun W."/>
            <person name="Li X."/>
            <person name="Schwartz D.C."/>
            <person name="Wang Y."/>
            <person name="Chen S."/>
        </authorList>
    </citation>
    <scope>NUCLEOTIDE SEQUENCE [LARGE SCALE GENOMIC DNA]</scope>
    <source>
        <strain evidence="14 15">ZZ0214-1</strain>
    </source>
</reference>
<dbReference type="Pfam" id="PF00349">
    <property type="entry name" value="Hexokinase_1"/>
    <property type="match status" value="1"/>
</dbReference>
<dbReference type="InterPro" id="IPR019807">
    <property type="entry name" value="Hexokinase_BS"/>
</dbReference>
<dbReference type="InterPro" id="IPR001312">
    <property type="entry name" value="Hexokinase"/>
</dbReference>
<dbReference type="GO" id="GO:0008865">
    <property type="term" value="F:fructokinase activity"/>
    <property type="evidence" value="ECO:0007669"/>
    <property type="project" value="TreeGrafter"/>
</dbReference>
<keyword evidence="15" id="KW-1185">Reference proteome</keyword>
<dbReference type="GO" id="GO:0005536">
    <property type="term" value="F:D-glucose binding"/>
    <property type="evidence" value="ECO:0007669"/>
    <property type="project" value="InterPro"/>
</dbReference>
<dbReference type="GO" id="GO:0005829">
    <property type="term" value="C:cytosol"/>
    <property type="evidence" value="ECO:0007669"/>
    <property type="project" value="TreeGrafter"/>
</dbReference>
<name>A0A2G8SKI7_9APHY</name>
<comment type="catalytic activity">
    <reaction evidence="9">
        <text>a D-hexose + ATP = a D-hexose 6-phosphate + ADP + H(+)</text>
        <dbReference type="Rhea" id="RHEA:22740"/>
        <dbReference type="ChEBI" id="CHEBI:4194"/>
        <dbReference type="ChEBI" id="CHEBI:15378"/>
        <dbReference type="ChEBI" id="CHEBI:30616"/>
        <dbReference type="ChEBI" id="CHEBI:229467"/>
        <dbReference type="ChEBI" id="CHEBI:456216"/>
        <dbReference type="EC" id="2.7.1.1"/>
    </reaction>
    <physiologicalReaction direction="left-to-right" evidence="9">
        <dbReference type="Rhea" id="RHEA:22741"/>
    </physiologicalReaction>
</comment>
<dbReference type="EC" id="2.7.1.-" evidence="11"/>
<sequence>MSSRRGSSTVLHPSGQTVTTFTKHSADDDVLPHATKKTMADHLRKYEALFNLTPQRMRMIVEAFKESLELGLSKHGQIVPMIPTYVFGWPTSQELGNFLAVDLGGTNLRVCLVTLEGKGKFEITQAKYRLSEEQKQDEGQKLFDFCGECLKAFVDANHESGLIPKGSVLPLGFTFSYPCAQDRIDHGVLIRWTKGFGAPNTEGHDVVEMFRNSLSKHQVPAEIVALTCDTTGTLIASHYVNPKTRIACIFGTGCNAAYMEKVQDIPKIANLGIDPEMQMAINCEWGAFDSFEHENLPRTKYDQTIDESSNKPGEQAFEKLISGRYLGEILRLIICELIDEGVLFLGQNTYKIEIAYSLDTAFLSLMESDPTDELLMIIGIFNHFFALETTLAERQFFRALAKLVGRRAARLSACGIAAIVSRMGYLDEGCAVGADGSLYNKYPMFPERIHEGLFDIFGEKGKNVVTYRAEDGSGIGSAIVAAMTKFRKEAQIYPNL</sequence>
<evidence type="ECO:0000256" key="1">
    <source>
        <dbReference type="ARBA" id="ARBA00004888"/>
    </source>
</evidence>
<evidence type="ECO:0000256" key="3">
    <source>
        <dbReference type="ARBA" id="ARBA00009225"/>
    </source>
</evidence>
<keyword evidence="6 11" id="KW-0418">Kinase</keyword>
<evidence type="ECO:0000256" key="9">
    <source>
        <dbReference type="ARBA" id="ARBA00044613"/>
    </source>
</evidence>
<dbReference type="Gene3D" id="3.40.367.20">
    <property type="match status" value="1"/>
</dbReference>
<comment type="catalytic activity">
    <reaction evidence="10">
        <text>D-fructose + ATP = D-fructose 6-phosphate + ADP + H(+)</text>
        <dbReference type="Rhea" id="RHEA:16125"/>
        <dbReference type="ChEBI" id="CHEBI:15378"/>
        <dbReference type="ChEBI" id="CHEBI:30616"/>
        <dbReference type="ChEBI" id="CHEBI:37721"/>
        <dbReference type="ChEBI" id="CHEBI:61527"/>
        <dbReference type="ChEBI" id="CHEBI:456216"/>
        <dbReference type="EC" id="2.7.1.1"/>
    </reaction>
    <physiologicalReaction direction="left-to-right" evidence="10">
        <dbReference type="Rhea" id="RHEA:16126"/>
    </physiologicalReaction>
</comment>
<evidence type="ECO:0000259" key="13">
    <source>
        <dbReference type="Pfam" id="PF03727"/>
    </source>
</evidence>
<accession>A0A2G8SKI7</accession>
<dbReference type="UniPathway" id="UPA00109">
    <property type="reaction ID" value="UER00180"/>
</dbReference>